<feature type="region of interest" description="Disordered" evidence="1">
    <location>
        <begin position="349"/>
        <end position="435"/>
    </location>
</feature>
<evidence type="ECO:0000313" key="3">
    <source>
        <dbReference type="Proteomes" id="UP000002058"/>
    </source>
</evidence>
<dbReference type="STRING" id="336963.C4JW70"/>
<proteinExistence type="predicted"/>
<sequence length="435" mass="48418">MEGHSGHGRQASASSNPNEGAALPWILEHLLAYPGNYEIPLRTMYTLNSTSIAQPPALSQPLVPPTSAFARDAQGNAFPATKSIYEKQNVQNVSDTAALFKAQLMSQISQLPSQPCSLPPTFISSFVRRCFPPVVEEVDFPQALTALDYLRDLENRRKKGVMEALSRLGISGAEGEKQELAKRYPGVLTWIDTMESKERVAVALYTQVYVRLRHWTLINEMLLEPFNKANCIAMLNTLFPPVASSPPTPHLNPKILQEQRMQFFNLILEVGKKGKQVLEPVIQKDMRAGDTTGWPVAQDYIEKYLRAAMAIIDECSEVSGRQSFEEPPPFEGKHKGRKVDSGISFLSIDRPSTSSSITSHNNKHLNKPLPQSPTSKPKHGGTTLERIAKEIRKMKSRGDIGDAAKEEKRMSKGLKKMKSGLLKEKEKRHSGMFGK</sequence>
<dbReference type="RefSeq" id="XP_002583845.1">
    <property type="nucleotide sequence ID" value="XM_002583799.1"/>
</dbReference>
<evidence type="ECO:0000256" key="1">
    <source>
        <dbReference type="SAM" id="MobiDB-lite"/>
    </source>
</evidence>
<feature type="compositionally biased region" description="Basic and acidic residues" evidence="1">
    <location>
        <begin position="386"/>
        <end position="410"/>
    </location>
</feature>
<evidence type="ECO:0000313" key="2">
    <source>
        <dbReference type="EMBL" id="EEP81947.1"/>
    </source>
</evidence>
<name>C4JW70_UNCRE</name>
<dbReference type="AlphaFoldDB" id="C4JW70"/>
<dbReference type="InParanoid" id="C4JW70"/>
<reference evidence="3" key="1">
    <citation type="journal article" date="2009" name="Genome Res.">
        <title>Comparative genomic analyses of the human fungal pathogens Coccidioides and their relatives.</title>
        <authorList>
            <person name="Sharpton T.J."/>
            <person name="Stajich J.E."/>
            <person name="Rounsley S.D."/>
            <person name="Gardner M.J."/>
            <person name="Wortman J.R."/>
            <person name="Jordar V.S."/>
            <person name="Maiti R."/>
            <person name="Kodira C.D."/>
            <person name="Neafsey D.E."/>
            <person name="Zeng Q."/>
            <person name="Hung C.-Y."/>
            <person name="McMahan C."/>
            <person name="Muszewska A."/>
            <person name="Grynberg M."/>
            <person name="Mandel M.A."/>
            <person name="Kellner E.M."/>
            <person name="Barker B.M."/>
            <person name="Galgiani J.N."/>
            <person name="Orbach M.J."/>
            <person name="Kirkland T.N."/>
            <person name="Cole G.T."/>
            <person name="Henn M.R."/>
            <person name="Birren B.W."/>
            <person name="Taylor J.W."/>
        </authorList>
    </citation>
    <scope>NUCLEOTIDE SEQUENCE [LARGE SCALE GENOMIC DNA]</scope>
    <source>
        <strain evidence="3">UAMH 1704</strain>
    </source>
</reference>
<dbReference type="VEuPathDB" id="FungiDB:UREG_06812"/>
<dbReference type="OrthoDB" id="3533623at2759"/>
<dbReference type="KEGG" id="ure:UREG_06812"/>
<keyword evidence="3" id="KW-1185">Reference proteome</keyword>
<dbReference type="EMBL" id="CH476618">
    <property type="protein sequence ID" value="EEP81947.1"/>
    <property type="molecule type" value="Genomic_DNA"/>
</dbReference>
<protein>
    <submittedName>
        <fullName evidence="2">Uncharacterized protein</fullName>
    </submittedName>
</protein>
<dbReference type="GeneID" id="8437339"/>
<dbReference type="eggNOG" id="ENOG502S1TZ">
    <property type="taxonomic scope" value="Eukaryota"/>
</dbReference>
<dbReference type="HOGENOM" id="CLU_048020_0_0_1"/>
<accession>C4JW70</accession>
<dbReference type="OMA" id="FVRRCFP"/>
<gene>
    <name evidence="2" type="ORF">UREG_06812</name>
</gene>
<organism evidence="2 3">
    <name type="scientific">Uncinocarpus reesii (strain UAMH 1704)</name>
    <dbReference type="NCBI Taxonomy" id="336963"/>
    <lineage>
        <taxon>Eukaryota</taxon>
        <taxon>Fungi</taxon>
        <taxon>Dikarya</taxon>
        <taxon>Ascomycota</taxon>
        <taxon>Pezizomycotina</taxon>
        <taxon>Eurotiomycetes</taxon>
        <taxon>Eurotiomycetidae</taxon>
        <taxon>Onygenales</taxon>
        <taxon>Onygenaceae</taxon>
        <taxon>Uncinocarpus</taxon>
    </lineage>
</organism>
<feature type="compositionally biased region" description="Polar residues" evidence="1">
    <location>
        <begin position="350"/>
        <end position="360"/>
    </location>
</feature>
<dbReference type="Proteomes" id="UP000002058">
    <property type="component" value="Unassembled WGS sequence"/>
</dbReference>